<proteinExistence type="predicted"/>
<protein>
    <submittedName>
        <fullName evidence="2">Uncharacterized protein</fullName>
    </submittedName>
</protein>
<dbReference type="AlphaFoldDB" id="A0A9X2C6Q5"/>
<evidence type="ECO:0000313" key="2">
    <source>
        <dbReference type="EMBL" id="MCK9798384.1"/>
    </source>
</evidence>
<organism evidence="2 3">
    <name type="scientific">Pseudomonas morbosilactucae</name>
    <dbReference type="NCBI Taxonomy" id="2938197"/>
    <lineage>
        <taxon>Bacteria</taxon>
        <taxon>Pseudomonadati</taxon>
        <taxon>Pseudomonadota</taxon>
        <taxon>Gammaproteobacteria</taxon>
        <taxon>Pseudomonadales</taxon>
        <taxon>Pseudomonadaceae</taxon>
        <taxon>Pseudomonas</taxon>
    </lineage>
</organism>
<feature type="chain" id="PRO_5040776634" evidence="1">
    <location>
        <begin position="24"/>
        <end position="215"/>
    </location>
</feature>
<dbReference type="EMBL" id="JALQCW010000025">
    <property type="protein sequence ID" value="MCK9798384.1"/>
    <property type="molecule type" value="Genomic_DNA"/>
</dbReference>
<evidence type="ECO:0000256" key="1">
    <source>
        <dbReference type="SAM" id="SignalP"/>
    </source>
</evidence>
<comment type="caution">
    <text evidence="2">The sequence shown here is derived from an EMBL/GenBank/DDBJ whole genome shotgun (WGS) entry which is preliminary data.</text>
</comment>
<reference evidence="2 3" key="1">
    <citation type="journal article" date="2022" name="Int. J. Syst. Evol. Microbiol.">
        <title>Pseudomonas aegrilactucae sp. nov. and Pseudomonas morbosilactucae sp. nov., pathogens causing bacterial rot of lettuce in Japan.</title>
        <authorList>
            <person name="Sawada H."/>
            <person name="Fujikawa T."/>
            <person name="Satou M."/>
        </authorList>
    </citation>
    <scope>NUCLEOTIDE SEQUENCE [LARGE SCALE GENOMIC DNA]</scope>
    <source>
        <strain evidence="2 3">MAFF 302030</strain>
    </source>
</reference>
<dbReference type="Proteomes" id="UP001155059">
    <property type="component" value="Unassembled WGS sequence"/>
</dbReference>
<feature type="signal peptide" evidence="1">
    <location>
        <begin position="1"/>
        <end position="23"/>
    </location>
</feature>
<sequence length="215" mass="23239">MSSPLLPLALALSASALSLNASAAADFATCFSLTPNVQFRSGDTTTQIVDVMFNDQKGRAVVNAAGGSKTAAVYDLSGRRLLGEVRYGIAALGADPQTPIMTDIYTQSPEFPKQAVPGAKFRVTGSGERTNHAQGWVDPVNYDSFTDYTFVGFEDVQTEVNRAPRTFKDSCHVSASSGDERIEVWYAAGYGQIKFERYSGQSLLMQDVIDTIIEK</sequence>
<name>A0A9X2C6Q5_9PSED</name>
<dbReference type="RefSeq" id="WP_268265242.1">
    <property type="nucleotide sequence ID" value="NZ_JALQCW010000025.1"/>
</dbReference>
<keyword evidence="1" id="KW-0732">Signal</keyword>
<gene>
    <name evidence="2" type="ORF">M1B34_11775</name>
</gene>
<reference evidence="2 3" key="2">
    <citation type="journal article" date="2023" name="Plant Pathol.">
        <title>Dismantling and reorganizing Pseudomonas marginalis sensu#lato.</title>
        <authorList>
            <person name="Sawada H."/>
            <person name="Fujikawa T."/>
            <person name="Satou M."/>
        </authorList>
    </citation>
    <scope>NUCLEOTIDE SEQUENCE [LARGE SCALE GENOMIC DNA]</scope>
    <source>
        <strain evidence="2 3">MAFF 302030</strain>
    </source>
</reference>
<accession>A0A9X2C6Q5</accession>
<evidence type="ECO:0000313" key="3">
    <source>
        <dbReference type="Proteomes" id="UP001155059"/>
    </source>
</evidence>